<dbReference type="Proteomes" id="UP000239156">
    <property type="component" value="Unassembled WGS sequence"/>
</dbReference>
<organism evidence="1 2">
    <name type="scientific">Puccinia striiformis</name>
    <dbReference type="NCBI Taxonomy" id="27350"/>
    <lineage>
        <taxon>Eukaryota</taxon>
        <taxon>Fungi</taxon>
        <taxon>Dikarya</taxon>
        <taxon>Basidiomycota</taxon>
        <taxon>Pucciniomycotina</taxon>
        <taxon>Pucciniomycetes</taxon>
        <taxon>Pucciniales</taxon>
        <taxon>Pucciniaceae</taxon>
        <taxon>Puccinia</taxon>
    </lineage>
</organism>
<comment type="caution">
    <text evidence="1">The sequence shown here is derived from an EMBL/GenBank/DDBJ whole genome shotgun (WGS) entry which is preliminary data.</text>
</comment>
<keyword evidence="2" id="KW-1185">Reference proteome</keyword>
<sequence>MPSCGCPDVKLANGQIRSCTCQVSETGEILRPVLLEVCPIVAAIKRLVADVVRQSYLSTLPIDALALLRVRLVAAIVVPARVLHSLVLVALKKNTIGSILLLLPSKYLS</sequence>
<evidence type="ECO:0000313" key="2">
    <source>
        <dbReference type="Proteomes" id="UP000239156"/>
    </source>
</evidence>
<gene>
    <name evidence="1" type="ORF">PSTT_14500</name>
</gene>
<evidence type="ECO:0000313" key="1">
    <source>
        <dbReference type="EMBL" id="POV98325.1"/>
    </source>
</evidence>
<name>A0A2S4ULY8_9BASI</name>
<protein>
    <submittedName>
        <fullName evidence="1">Uncharacterized protein</fullName>
    </submittedName>
</protein>
<reference evidence="1" key="1">
    <citation type="submission" date="2017-12" db="EMBL/GenBank/DDBJ databases">
        <title>Gene loss provides genomic basis for host adaptation in cereal stripe rust fungi.</title>
        <authorList>
            <person name="Xia C."/>
        </authorList>
    </citation>
    <scope>NUCLEOTIDE SEQUENCE [LARGE SCALE GENOMIC DNA]</scope>
    <source>
        <strain evidence="1">93-210</strain>
    </source>
</reference>
<dbReference type="AlphaFoldDB" id="A0A2S4ULY8"/>
<dbReference type="VEuPathDB" id="FungiDB:PSTT_14500"/>
<accession>A0A2S4ULY8</accession>
<proteinExistence type="predicted"/>
<dbReference type="EMBL" id="PKSL01000230">
    <property type="protein sequence ID" value="POV98325.1"/>
    <property type="molecule type" value="Genomic_DNA"/>
</dbReference>